<evidence type="ECO:0000313" key="2">
    <source>
        <dbReference type="EMBL" id="AOV60350.1"/>
    </source>
</evidence>
<feature type="domain" description="Carbamoyltransferase C-terminal" evidence="1">
    <location>
        <begin position="329"/>
        <end position="493"/>
    </location>
</feature>
<evidence type="ECO:0000259" key="1">
    <source>
        <dbReference type="Pfam" id="PF16861"/>
    </source>
</evidence>
<dbReference type="GO" id="GO:0016740">
    <property type="term" value="F:transferase activity"/>
    <property type="evidence" value="ECO:0007669"/>
    <property type="project" value="UniProtKB-KW"/>
</dbReference>
<sequence>MKFLGLRVCDHDSNITYTDGTKVKYYNSERDYQHKHHAFRDLNQWYQIIKRWNINPSEIDAIAITFWKSHYDKIEFDESELFCPVDIPLFNLLGFDCPVFRVDHHYCHYLSGWMFDQPDVGIIFDGQGDDYAFHTIFRGDKVHLRYTIKEVESFGQTLANAGKLLGLNGDPLDAPGKIMAMKAFGSIPKNITSCTVKELGIFWKTIGSRGFSELTTGNFKTVCQYVAIAHTVAEQAFKNHFLEYTNEDDVIFYSGGIAQNTVINSEIRKVRPNLHIPPHCNDSGLSLGLVEFLRRYYGQEKFDPSGFPFWQEDESPEEPPSKQTIKNTAELLAQGKIVGWYQGHGEVGPRALGNRSILMNPSIANGKSIINSKVKKREFFRPFGASVLEEKSKDYFDFPCESPYMLYVMDLIDKQSFPSITHADGTCRAQTVSKDHEYYYDLIEEFEKLTGIPMLLNTSLNVGGKPICGYKSNALEIFSNTDMDALVIGDQMLYD</sequence>
<dbReference type="Proteomes" id="UP000240393">
    <property type="component" value="Segment"/>
</dbReference>
<evidence type="ECO:0000313" key="3">
    <source>
        <dbReference type="Proteomes" id="UP000240393"/>
    </source>
</evidence>
<organism evidence="2 3">
    <name type="scientific">Synechococcus phage S-CAM9</name>
    <dbReference type="NCBI Taxonomy" id="1883369"/>
    <lineage>
        <taxon>Viruses</taxon>
        <taxon>Duplodnaviria</taxon>
        <taxon>Heunggongvirae</taxon>
        <taxon>Uroviricota</taxon>
        <taxon>Caudoviricetes</taxon>
        <taxon>Pantevenvirales</taxon>
        <taxon>Kyanoviridae</taxon>
        <taxon>Kanaloavirus</taxon>
        <taxon>Kanaloavirus scam9</taxon>
    </lineage>
</organism>
<dbReference type="Gene3D" id="3.30.420.40">
    <property type="match status" value="1"/>
</dbReference>
<dbReference type="PANTHER" id="PTHR34847">
    <property type="entry name" value="NODULATION PROTEIN U"/>
    <property type="match status" value="1"/>
</dbReference>
<dbReference type="CDD" id="cd24033">
    <property type="entry name" value="ASKHA_NBD_NodU_CmcH-like_N"/>
    <property type="match status" value="1"/>
</dbReference>
<dbReference type="PANTHER" id="PTHR34847:SF1">
    <property type="entry name" value="NODULATION PROTEIN U"/>
    <property type="match status" value="1"/>
</dbReference>
<gene>
    <name evidence="2" type="ORF">S050808_203</name>
</gene>
<reference evidence="2 3" key="1">
    <citation type="journal article" date="2016" name="Virology">
        <title>The genomic content and context of auxiliary metabolic genes in marine cyanomyoviruses.</title>
        <authorList>
            <person name="Crummett L.T."/>
            <person name="Puxty R.J."/>
            <person name="Weihe C."/>
            <person name="Marston M.F."/>
            <person name="Martiny J.B."/>
        </authorList>
    </citation>
    <scope>NUCLEOTIDE SEQUENCE [LARGE SCALE GENOMIC DNA]</scope>
    <source>
        <strain evidence="2">0808SB05</strain>
    </source>
</reference>
<protein>
    <submittedName>
        <fullName evidence="2">Carbamoyltransferase</fullName>
    </submittedName>
</protein>
<dbReference type="Gene3D" id="3.90.870.20">
    <property type="entry name" value="Carbamoyltransferase, C-terminal domain"/>
    <property type="match status" value="1"/>
</dbReference>
<accession>A0A1D8KNV1</accession>
<proteinExistence type="predicted"/>
<name>A0A1D8KNV1_9CAUD</name>
<dbReference type="InterPro" id="IPR031730">
    <property type="entry name" value="Carbam_trans_C"/>
</dbReference>
<keyword evidence="2" id="KW-0808">Transferase</keyword>
<dbReference type="InterPro" id="IPR038152">
    <property type="entry name" value="Carbam_trans_C_sf"/>
</dbReference>
<dbReference type="InterPro" id="IPR051338">
    <property type="entry name" value="NodU/CmcH_Carbamoyltrnsfr"/>
</dbReference>
<dbReference type="EMBL" id="KU686204">
    <property type="protein sequence ID" value="AOV60350.1"/>
    <property type="molecule type" value="Genomic_DNA"/>
</dbReference>
<dbReference type="Pfam" id="PF16861">
    <property type="entry name" value="Carbam_trans_C"/>
    <property type="match status" value="1"/>
</dbReference>